<evidence type="ECO:0000256" key="1">
    <source>
        <dbReference type="SAM" id="MobiDB-lite"/>
    </source>
</evidence>
<reference evidence="2 3" key="1">
    <citation type="journal article" date="2019" name="Plant Biotechnol. J.">
        <title>The red bayberry genome and genetic basis of sex determination.</title>
        <authorList>
            <person name="Jia H.M."/>
            <person name="Jia H.J."/>
            <person name="Cai Q.L."/>
            <person name="Wang Y."/>
            <person name="Zhao H.B."/>
            <person name="Yang W.F."/>
            <person name="Wang G.Y."/>
            <person name="Li Y.H."/>
            <person name="Zhan D.L."/>
            <person name="Shen Y.T."/>
            <person name="Niu Q.F."/>
            <person name="Chang L."/>
            <person name="Qiu J."/>
            <person name="Zhao L."/>
            <person name="Xie H.B."/>
            <person name="Fu W.Y."/>
            <person name="Jin J."/>
            <person name="Li X.W."/>
            <person name="Jiao Y."/>
            <person name="Zhou C.C."/>
            <person name="Tu T."/>
            <person name="Chai C.Y."/>
            <person name="Gao J.L."/>
            <person name="Fan L.J."/>
            <person name="van de Weg E."/>
            <person name="Wang J.Y."/>
            <person name="Gao Z.S."/>
        </authorList>
    </citation>
    <scope>NUCLEOTIDE SEQUENCE [LARGE SCALE GENOMIC DNA]</scope>
    <source>
        <tissue evidence="2">Leaves</tissue>
    </source>
</reference>
<name>A0A6A1WN60_9ROSI</name>
<keyword evidence="3" id="KW-1185">Reference proteome</keyword>
<feature type="region of interest" description="Disordered" evidence="1">
    <location>
        <begin position="1"/>
        <end position="23"/>
    </location>
</feature>
<gene>
    <name evidence="2" type="ORF">CJ030_MR1G023375</name>
</gene>
<protein>
    <submittedName>
        <fullName evidence="2">Uncharacterized protein</fullName>
    </submittedName>
</protein>
<comment type="caution">
    <text evidence="2">The sequence shown here is derived from an EMBL/GenBank/DDBJ whole genome shotgun (WGS) entry which is preliminary data.</text>
</comment>
<dbReference type="AlphaFoldDB" id="A0A6A1WN60"/>
<evidence type="ECO:0000313" key="3">
    <source>
        <dbReference type="Proteomes" id="UP000516437"/>
    </source>
</evidence>
<accession>A0A6A1WN60</accession>
<evidence type="ECO:0000313" key="2">
    <source>
        <dbReference type="EMBL" id="KAB1226604.1"/>
    </source>
</evidence>
<sequence length="103" mass="10947">MRFVGASDTPMTCHGPSHDPSSSALACPMALPTPESAQLGHMPRHGLEKANEEMMQAYSGGVKVHFTSTTIWPLAMTVLEEVNGKIVSGCSRDGMEEIGNTTT</sequence>
<organism evidence="2 3">
    <name type="scientific">Morella rubra</name>
    <name type="common">Chinese bayberry</name>
    <dbReference type="NCBI Taxonomy" id="262757"/>
    <lineage>
        <taxon>Eukaryota</taxon>
        <taxon>Viridiplantae</taxon>
        <taxon>Streptophyta</taxon>
        <taxon>Embryophyta</taxon>
        <taxon>Tracheophyta</taxon>
        <taxon>Spermatophyta</taxon>
        <taxon>Magnoliopsida</taxon>
        <taxon>eudicotyledons</taxon>
        <taxon>Gunneridae</taxon>
        <taxon>Pentapetalae</taxon>
        <taxon>rosids</taxon>
        <taxon>fabids</taxon>
        <taxon>Fagales</taxon>
        <taxon>Myricaceae</taxon>
        <taxon>Morella</taxon>
    </lineage>
</organism>
<dbReference type="EMBL" id="RXIC02000019">
    <property type="protein sequence ID" value="KAB1226604.1"/>
    <property type="molecule type" value="Genomic_DNA"/>
</dbReference>
<dbReference type="Proteomes" id="UP000516437">
    <property type="component" value="Chromosome 1"/>
</dbReference>
<proteinExistence type="predicted"/>